<evidence type="ECO:0000313" key="12">
    <source>
        <dbReference type="EMBL" id="CAF0973552.1"/>
    </source>
</evidence>
<feature type="transmembrane region" description="Helical" evidence="10">
    <location>
        <begin position="1177"/>
        <end position="1197"/>
    </location>
</feature>
<evidence type="ECO:0000256" key="8">
    <source>
        <dbReference type="PIRSR" id="PIRSR603915-2"/>
    </source>
</evidence>
<dbReference type="SMART" id="SM00303">
    <property type="entry name" value="GPS"/>
    <property type="match status" value="1"/>
</dbReference>
<sequence length="1438" mass="166015">NFKGDDGTETSQDQMDKNMNIQRQKFQVVDNAQKVTSITDLVTNVVSSHFPVGEELQVQTPNMGLKIQKLKAKDLKSEINIDNAKINLPNFCELENSKQTPTSSGAYNPSDEFNCTNKIITLQGTSLSTPPSGHNGMNETKIGLSTSLGLSFFNENGVEIKITKSKKNLDLWIPRDKNLPNYPFQWVNVSNQTIPKSSQILPNSFDIQTSNASIHIEIQPDVIDINTIGYLVLVKFGHSPQMNSTYKNYNYWKLMCPQDHLNHTLNGTQIPYFNFFLNTSQVNGHRGFAGYGLRQLTKLEIDSYCSNLTSLKEPPFMPLNETILFQNDFSIRVYTSGCYYFDKYTGKWRSDGMEILADTNFTSAHCQSNHLTSFAGGFIVLPSKINFNYVFANAGFLENPVIYSTVIGLVALYILIGLWAYVNDRRDKKRVGISVLEDRFSSDNYFYEIIVFTGNRSNASTDSKVSLILNGDNYETNPREMIDKKRKLFRRGGIDSFVLGCPKPLGNLNYLRVWHDNSGKGEHASWYLKFIIVHDLQTREKFYFLCEKWLALEKSDGLIDRILPVAGEKQKTEVRYLMKKQAKQNIRDGHLWFSVFARPAQSSFSRLDRITCCFVLLSITMLMNILYYEMGNSTSSGGLDIGPFKLTTEQIGIGLITNLITFPPCFLLVQLFRRSKSRSIKSTQLRNILKEKSQKMERSYTNYGLTDLNLEQPEQREETEVNEDSTKSNKYKVKSKKKKLLFPWWMKIFAYILSFMFAFVSLFFTVIKGIEFGDEKVKKWLSSLAISFLTSIFLTQPIQVLLVALFFVLICRKYDESQDSQTDSDDNGESLNDMYTYSKFKYSSDEKIEKFGMSSDAQILKASELQAAREQRLREVKIWDAVREIVIYFIFLCVLFTVCYTNNGTTSYGYQAMIKKVFEPSITTIDDFWKWSMDSLAVNLRAGRWYDGSQPYGLAGFLNDKTSRMLGYATFRQVRVKNNSCTTINNFNGSISFCNEDLNLFNEEKSSYGFNWNTYNESFEPEHGMNAIYNAYQYRDSSSLKTIPLFGKYNTYMGGGYVYELRGKVDFLRGNMSLMQQMNWIDRQTRAVIIEFSVYNPSLNMIMVSYILIEVLPSGNLLAMARFDPLNLFNEITSNSYILKLVFDAIYMLFITFFMIKQIVVLWKTGFIKYFKQFWNYIEWLIIIFSWSAFAIFIYRLNEANEVLDFFKKTQGYGYLNLQRINSWNQLLSIFMGLCAALGTLKFLKLFRFNNKIYSIATTLKYSIRHLLGFSLVFLLIWLAFVQLMYLIFFERLFAYYTIFRSAMTSFQIMLGKFDSSSLLRDGTLFGPLVFSFYNIMIVLILLNIFISIVCDAFEKVREEIQINNNELEIVDYFMEKFENAFGSSTSKAKDGPIKKDNEYCEGHQQLPSRISNLLMVISDNVDQSDFFMNSPEPKKFI</sequence>
<evidence type="ECO:0000256" key="7">
    <source>
        <dbReference type="ARBA" id="ARBA00023180"/>
    </source>
</evidence>
<gene>
    <name evidence="12" type="ORF">OXX778_LOCUS15045</name>
</gene>
<feature type="transmembrane region" description="Helical" evidence="10">
    <location>
        <begin position="744"/>
        <end position="764"/>
    </location>
</feature>
<dbReference type="SMART" id="SM00308">
    <property type="entry name" value="LH2"/>
    <property type="match status" value="1"/>
</dbReference>
<keyword evidence="7" id="KW-0325">Glycoprotein</keyword>
<dbReference type="GO" id="GO:0016020">
    <property type="term" value="C:membrane"/>
    <property type="evidence" value="ECO:0007669"/>
    <property type="project" value="UniProtKB-SubCell"/>
</dbReference>
<dbReference type="OrthoDB" id="444119at2759"/>
<dbReference type="FunFam" id="2.60.60.20:FF:000022">
    <property type="entry name" value="Uncharacterized protein"/>
    <property type="match status" value="1"/>
</dbReference>
<keyword evidence="4" id="KW-0732">Signal</keyword>
<dbReference type="InterPro" id="IPR036392">
    <property type="entry name" value="PLAT/LH2_dom_sf"/>
</dbReference>
<feature type="transmembrane region" description="Helical" evidence="10">
    <location>
        <begin position="881"/>
        <end position="898"/>
    </location>
</feature>
<dbReference type="InterPro" id="IPR046338">
    <property type="entry name" value="GAIN_dom_sf"/>
</dbReference>
<dbReference type="PROSITE" id="PS50095">
    <property type="entry name" value="PLAT"/>
    <property type="match status" value="1"/>
</dbReference>
<comment type="similarity">
    <text evidence="2">Belongs to the polycystin family.</text>
</comment>
<evidence type="ECO:0000313" key="13">
    <source>
        <dbReference type="Proteomes" id="UP000663879"/>
    </source>
</evidence>
<dbReference type="Proteomes" id="UP000663879">
    <property type="component" value="Unassembled WGS sequence"/>
</dbReference>
<feature type="transmembrane region" description="Helical" evidence="10">
    <location>
        <begin position="650"/>
        <end position="672"/>
    </location>
</feature>
<feature type="domain" description="PLAT" evidence="11">
    <location>
        <begin position="445"/>
        <end position="564"/>
    </location>
</feature>
<organism evidence="12 13">
    <name type="scientific">Brachionus calyciflorus</name>
    <dbReference type="NCBI Taxonomy" id="104777"/>
    <lineage>
        <taxon>Eukaryota</taxon>
        <taxon>Metazoa</taxon>
        <taxon>Spiralia</taxon>
        <taxon>Gnathifera</taxon>
        <taxon>Rotifera</taxon>
        <taxon>Eurotatoria</taxon>
        <taxon>Monogononta</taxon>
        <taxon>Pseudotrocha</taxon>
        <taxon>Ploima</taxon>
        <taxon>Brachionidae</taxon>
        <taxon>Brachionus</taxon>
    </lineage>
</organism>
<feature type="transmembrane region" description="Helical" evidence="10">
    <location>
        <begin position="784"/>
        <end position="810"/>
    </location>
</feature>
<dbReference type="PANTHER" id="PTHR10877:SF194">
    <property type="entry name" value="LOCATION OF VULVA DEFECTIVE 1"/>
    <property type="match status" value="1"/>
</dbReference>
<feature type="transmembrane region" description="Helical" evidence="10">
    <location>
        <begin position="1324"/>
        <end position="1347"/>
    </location>
</feature>
<protein>
    <recommendedName>
        <fullName evidence="11">PLAT domain-containing protein</fullName>
    </recommendedName>
</protein>
<comment type="caution">
    <text evidence="9">Lacks conserved residue(s) required for the propagation of feature annotation.</text>
</comment>
<keyword evidence="3 10" id="KW-0812">Transmembrane</keyword>
<dbReference type="GO" id="GO:0050982">
    <property type="term" value="P:detection of mechanical stimulus"/>
    <property type="evidence" value="ECO:0007669"/>
    <property type="project" value="TreeGrafter"/>
</dbReference>
<dbReference type="InterPro" id="IPR051223">
    <property type="entry name" value="Polycystin"/>
</dbReference>
<evidence type="ECO:0000259" key="11">
    <source>
        <dbReference type="PROSITE" id="PS50095"/>
    </source>
</evidence>
<name>A0A814EXK3_9BILA</name>
<dbReference type="Pfam" id="PF01477">
    <property type="entry name" value="PLAT"/>
    <property type="match status" value="1"/>
</dbReference>
<keyword evidence="13" id="KW-1185">Reference proteome</keyword>
<dbReference type="Gene3D" id="1.10.287.70">
    <property type="match status" value="1"/>
</dbReference>
<feature type="transmembrane region" description="Helical" evidence="10">
    <location>
        <begin position="1137"/>
        <end position="1156"/>
    </location>
</feature>
<dbReference type="InterPro" id="IPR046791">
    <property type="entry name" value="Polycystin_dom"/>
</dbReference>
<feature type="transmembrane region" description="Helical" evidence="10">
    <location>
        <begin position="1227"/>
        <end position="1247"/>
    </location>
</feature>
<dbReference type="GO" id="GO:0005262">
    <property type="term" value="F:calcium channel activity"/>
    <property type="evidence" value="ECO:0007669"/>
    <property type="project" value="TreeGrafter"/>
</dbReference>
<dbReference type="InterPro" id="IPR000203">
    <property type="entry name" value="GPS"/>
</dbReference>
<feature type="non-terminal residue" evidence="12">
    <location>
        <position position="1438"/>
    </location>
</feature>
<evidence type="ECO:0000256" key="5">
    <source>
        <dbReference type="ARBA" id="ARBA00022989"/>
    </source>
</evidence>
<dbReference type="InterPro" id="IPR042060">
    <property type="entry name" value="PLAT_polycystin1"/>
</dbReference>
<dbReference type="Pfam" id="PF01825">
    <property type="entry name" value="GPS"/>
    <property type="match status" value="1"/>
</dbReference>
<dbReference type="Pfam" id="PF08016">
    <property type="entry name" value="PKD_channel"/>
    <property type="match status" value="1"/>
</dbReference>
<comment type="subcellular location">
    <subcellularLocation>
        <location evidence="1">Membrane</location>
        <topology evidence="1">Multi-pass membrane protein</topology>
    </subcellularLocation>
</comment>
<reference evidence="12" key="1">
    <citation type="submission" date="2021-02" db="EMBL/GenBank/DDBJ databases">
        <authorList>
            <person name="Nowell W R."/>
        </authorList>
    </citation>
    <scope>NUCLEOTIDE SEQUENCE</scope>
    <source>
        <strain evidence="12">Ploen Becks lab</strain>
    </source>
</reference>
<evidence type="ECO:0000256" key="10">
    <source>
        <dbReference type="SAM" id="Phobius"/>
    </source>
</evidence>
<dbReference type="InterPro" id="IPR013122">
    <property type="entry name" value="PKD1_2_channel"/>
</dbReference>
<dbReference type="EMBL" id="CAJNOC010003227">
    <property type="protein sequence ID" value="CAF0973552.1"/>
    <property type="molecule type" value="Genomic_DNA"/>
</dbReference>
<feature type="disulfide bond" evidence="8">
    <location>
        <begin position="981"/>
        <end position="994"/>
    </location>
</feature>
<dbReference type="InterPro" id="IPR003915">
    <property type="entry name" value="PKD_2"/>
</dbReference>
<dbReference type="Pfam" id="PF20519">
    <property type="entry name" value="Polycystin_dom"/>
    <property type="match status" value="1"/>
</dbReference>
<accession>A0A814EXK3</accession>
<dbReference type="PANTHER" id="PTHR10877">
    <property type="entry name" value="POLYCYSTIN FAMILY MEMBER"/>
    <property type="match status" value="1"/>
</dbReference>
<dbReference type="SUPFAM" id="SSF49723">
    <property type="entry name" value="Lipase/lipooxygenase domain (PLAT/LH2 domain)"/>
    <property type="match status" value="1"/>
</dbReference>
<dbReference type="GO" id="GO:0005509">
    <property type="term" value="F:calcium ion binding"/>
    <property type="evidence" value="ECO:0007669"/>
    <property type="project" value="InterPro"/>
</dbReference>
<dbReference type="InterPro" id="IPR001024">
    <property type="entry name" value="PLAT/LH2_dom"/>
</dbReference>
<dbReference type="CDD" id="cd01752">
    <property type="entry name" value="PLAT_polycystin"/>
    <property type="match status" value="1"/>
</dbReference>
<dbReference type="Gene3D" id="2.60.220.50">
    <property type="match status" value="1"/>
</dbReference>
<evidence type="ECO:0000256" key="4">
    <source>
        <dbReference type="ARBA" id="ARBA00022729"/>
    </source>
</evidence>
<evidence type="ECO:0000256" key="6">
    <source>
        <dbReference type="ARBA" id="ARBA00023136"/>
    </source>
</evidence>
<dbReference type="Gene3D" id="2.60.60.20">
    <property type="entry name" value="PLAT/LH2 domain"/>
    <property type="match status" value="1"/>
</dbReference>
<keyword evidence="6 10" id="KW-0472">Membrane</keyword>
<keyword evidence="5 10" id="KW-1133">Transmembrane helix</keyword>
<feature type="transmembrane region" description="Helical" evidence="10">
    <location>
        <begin position="610"/>
        <end position="630"/>
    </location>
</feature>
<evidence type="ECO:0000256" key="3">
    <source>
        <dbReference type="ARBA" id="ARBA00022692"/>
    </source>
</evidence>
<feature type="transmembrane region" description="Helical" evidence="10">
    <location>
        <begin position="1267"/>
        <end position="1288"/>
    </location>
</feature>
<comment type="caution">
    <text evidence="12">The sequence shown here is derived from an EMBL/GenBank/DDBJ whole genome shotgun (WGS) entry which is preliminary data.</text>
</comment>
<dbReference type="PRINTS" id="PR01433">
    <property type="entry name" value="POLYCYSTIN2"/>
</dbReference>
<evidence type="ECO:0000256" key="1">
    <source>
        <dbReference type="ARBA" id="ARBA00004141"/>
    </source>
</evidence>
<evidence type="ECO:0000256" key="2">
    <source>
        <dbReference type="ARBA" id="ARBA00007200"/>
    </source>
</evidence>
<evidence type="ECO:0000256" key="9">
    <source>
        <dbReference type="PROSITE-ProRule" id="PRU00152"/>
    </source>
</evidence>
<feature type="transmembrane region" description="Helical" evidence="10">
    <location>
        <begin position="401"/>
        <end position="422"/>
    </location>
</feature>
<proteinExistence type="inferred from homology"/>